<evidence type="ECO:0000313" key="2">
    <source>
        <dbReference type="Proteomes" id="UP000233469"/>
    </source>
</evidence>
<name>A0A2N1P499_9GLOM</name>
<proteinExistence type="predicted"/>
<dbReference type="Proteomes" id="UP000233469">
    <property type="component" value="Unassembled WGS sequence"/>
</dbReference>
<evidence type="ECO:0000313" key="1">
    <source>
        <dbReference type="EMBL" id="PKK80949.1"/>
    </source>
</evidence>
<organism evidence="1 2">
    <name type="scientific">Rhizophagus irregularis</name>
    <dbReference type="NCBI Taxonomy" id="588596"/>
    <lineage>
        <taxon>Eukaryota</taxon>
        <taxon>Fungi</taxon>
        <taxon>Fungi incertae sedis</taxon>
        <taxon>Mucoromycota</taxon>
        <taxon>Glomeromycotina</taxon>
        <taxon>Glomeromycetes</taxon>
        <taxon>Glomerales</taxon>
        <taxon>Glomeraceae</taxon>
        <taxon>Rhizophagus</taxon>
    </lineage>
</organism>
<protein>
    <recommendedName>
        <fullName evidence="3">F-box domain-containing protein</fullName>
    </recommendedName>
</protein>
<accession>A0A2N1P499</accession>
<dbReference type="EMBL" id="LLXL01000002">
    <property type="protein sequence ID" value="PKK80949.1"/>
    <property type="molecule type" value="Genomic_DNA"/>
</dbReference>
<sequence length="141" mass="16233">MSVCGNTSSVPPRELLIELIQFILKYLSIQDLKKCLSIVNYIWKGEVEPRNSQKIYTSMENHDLLKLNRWMKLPITTPFGMGDDFFDLSSPSRGPVDHQLGRILLSHELYDRMNVSFSQDKLEYCLTCNTSSKKLKFAIVA</sequence>
<gene>
    <name evidence="1" type="ORF">RhiirC2_767476</name>
</gene>
<evidence type="ECO:0008006" key="3">
    <source>
        <dbReference type="Google" id="ProtNLM"/>
    </source>
</evidence>
<comment type="caution">
    <text evidence="1">The sequence shown here is derived from an EMBL/GenBank/DDBJ whole genome shotgun (WGS) entry which is preliminary data.</text>
</comment>
<dbReference type="AlphaFoldDB" id="A0A2N1P499"/>
<reference evidence="1 2" key="1">
    <citation type="submission" date="2016-04" db="EMBL/GenBank/DDBJ databases">
        <title>Genome analyses suggest a sexual origin of heterokaryosis in a supposedly ancient asexual fungus.</title>
        <authorList>
            <person name="Ropars J."/>
            <person name="Sedzielewska K."/>
            <person name="Noel J."/>
            <person name="Charron P."/>
            <person name="Farinelli L."/>
            <person name="Marton T."/>
            <person name="Kruger M."/>
            <person name="Pelin A."/>
            <person name="Brachmann A."/>
            <person name="Corradi N."/>
        </authorList>
    </citation>
    <scope>NUCLEOTIDE SEQUENCE [LARGE SCALE GENOMIC DNA]</scope>
    <source>
        <strain evidence="1 2">C2</strain>
    </source>
</reference>
<reference evidence="1 2" key="2">
    <citation type="submission" date="2017-10" db="EMBL/GenBank/DDBJ databases">
        <title>Extensive intraspecific genome diversity in a model arbuscular mycorrhizal fungus.</title>
        <authorList>
            <person name="Chen E.C.H."/>
            <person name="Morin E."/>
            <person name="Baudet D."/>
            <person name="Noel J."/>
            <person name="Ndikumana S."/>
            <person name="Charron P."/>
            <person name="St-Onge C."/>
            <person name="Giorgi J."/>
            <person name="Grigoriev I.V."/>
            <person name="Roux C."/>
            <person name="Martin F.M."/>
            <person name="Corradi N."/>
        </authorList>
    </citation>
    <scope>NUCLEOTIDE SEQUENCE [LARGE SCALE GENOMIC DNA]</scope>
    <source>
        <strain evidence="1 2">C2</strain>
    </source>
</reference>